<gene>
    <name evidence="2" type="ORF">SAMN05428971_3159</name>
</gene>
<dbReference type="OrthoDB" id="9798669at2"/>
<dbReference type="PANTHER" id="PTHR43162:SF1">
    <property type="entry name" value="PRESTALK A DIFFERENTIATION PROTEIN A"/>
    <property type="match status" value="1"/>
</dbReference>
<organism evidence="2 3">
    <name type="scientific">Candidatus Pantoea varia</name>
    <dbReference type="NCBI Taxonomy" id="1881036"/>
    <lineage>
        <taxon>Bacteria</taxon>
        <taxon>Pseudomonadati</taxon>
        <taxon>Pseudomonadota</taxon>
        <taxon>Gammaproteobacteria</taxon>
        <taxon>Enterobacterales</taxon>
        <taxon>Erwiniaceae</taxon>
        <taxon>Pantoea</taxon>
    </lineage>
</organism>
<dbReference type="Gene3D" id="3.90.25.10">
    <property type="entry name" value="UDP-galactose 4-epimerase, domain 1"/>
    <property type="match status" value="1"/>
</dbReference>
<name>A0A1I5EXU9_9GAMM</name>
<proteinExistence type="predicted"/>
<dbReference type="AlphaFoldDB" id="A0A1I5EXU9"/>
<dbReference type="Proteomes" id="UP000198968">
    <property type="component" value="Unassembled WGS sequence"/>
</dbReference>
<accession>A0A1I5EXU9</accession>
<evidence type="ECO:0000313" key="3">
    <source>
        <dbReference type="Proteomes" id="UP000198968"/>
    </source>
</evidence>
<sequence length="294" mass="31749">MTILVTGSTGTIGSNVIDILAAKGADVRALVRNGKKPSFPAGVKTVTGDMTDLNSMRAALQGVTTLFLLNAVVPDELTQALITLDLAADAGIQRIVYFSVFNGALFSDVPHFTAKYNVEKAIEDQGLPATILRPAYFFQNDATLQQAIMNYGAYPMPLGNRGAAMVDALDIAEVAAHELLRREQSPVPLPRCVIDVVGPDQITGPEAASIWSEATGKPVIYAGDDLNNFEGMMLQFAPAVMARDMKMMFRGFQKHGMIPGNSSRDILTGVLGKPLRNYRDFVRETVQGWNAQAE</sequence>
<protein>
    <submittedName>
        <fullName evidence="2">Uncharacterized conserved protein YbjT, contains NAD(P)-binding and DUF2867 domains</fullName>
    </submittedName>
</protein>
<keyword evidence="3" id="KW-1185">Reference proteome</keyword>
<dbReference type="InterPro" id="IPR008030">
    <property type="entry name" value="NmrA-like"/>
</dbReference>
<dbReference type="PANTHER" id="PTHR43162">
    <property type="match status" value="1"/>
</dbReference>
<dbReference type="SUPFAM" id="SSF51735">
    <property type="entry name" value="NAD(P)-binding Rossmann-fold domains"/>
    <property type="match status" value="1"/>
</dbReference>
<dbReference type="InterPro" id="IPR051604">
    <property type="entry name" value="Ergot_Alk_Oxidoreductase"/>
</dbReference>
<reference evidence="3" key="1">
    <citation type="submission" date="2016-10" db="EMBL/GenBank/DDBJ databases">
        <authorList>
            <person name="Varghese N."/>
            <person name="Submissions S."/>
        </authorList>
    </citation>
    <scope>NUCLEOTIDE SEQUENCE [LARGE SCALE GENOMIC DNA]</scope>
    <source>
        <strain evidence="3">OV426</strain>
    </source>
</reference>
<dbReference type="Gene3D" id="3.40.50.720">
    <property type="entry name" value="NAD(P)-binding Rossmann-like Domain"/>
    <property type="match status" value="1"/>
</dbReference>
<feature type="domain" description="NmrA-like" evidence="1">
    <location>
        <begin position="2"/>
        <end position="258"/>
    </location>
</feature>
<dbReference type="Pfam" id="PF05368">
    <property type="entry name" value="NmrA"/>
    <property type="match status" value="1"/>
</dbReference>
<evidence type="ECO:0000259" key="1">
    <source>
        <dbReference type="Pfam" id="PF05368"/>
    </source>
</evidence>
<dbReference type="InterPro" id="IPR036291">
    <property type="entry name" value="NAD(P)-bd_dom_sf"/>
</dbReference>
<dbReference type="EMBL" id="FOVG01000003">
    <property type="protein sequence ID" value="SFO16219.1"/>
    <property type="molecule type" value="Genomic_DNA"/>
</dbReference>
<evidence type="ECO:0000313" key="2">
    <source>
        <dbReference type="EMBL" id="SFO16219.1"/>
    </source>
</evidence>